<keyword evidence="8" id="KW-0804">Transcription</keyword>
<dbReference type="GO" id="GO:0001164">
    <property type="term" value="F:RNA polymerase I core promoter sequence-specific DNA binding"/>
    <property type="evidence" value="ECO:0007669"/>
    <property type="project" value="InterPro"/>
</dbReference>
<sequence>MKQVCPVCKTTKFRRSTDSGLVCKYGHKLLGIQKEEGEEFTFSGRTRKKVKTVKDNFTLTASQQKSFEMQMIQYILQVMGRTFTQDLGFSVEVEATLRELWLLYITNSRFELSEAYMFEANEKRQDKEPKKAEDVSGLEAAGLLDDMETMGLFCDSDDEQIEDDDHNMNGEADYRNYRGRKWPQMGAQDALAFIYLTFVYLRYPIMTNDIIMWCKTARLPYLQMQRRIPDYILGGLPLHVTDRMGRLPSAKGLKRRSYMLAKCFYVNCNLEMPEYNIPLYFDRFCAHYFLPVEGYFYAYYLYKNYLRHHKSNVKPSITHSFLHQLSHPSILLACVISATKFLYSVDGSKEDLHKASRYNILVSKEAWLNKIRVNLKLWKSRLDSTNKLDFVIEMLKERSKATYLTTQPRHRYVALSNLLNTRVIEYLQHRPHMLGIFMDPPEVLNMNVDHEEKPLLEEGDFYYMKQTHRPEDYCDLLKLAAFIGGDFTRKEVEIALKQLEKRTGKVEIHVKCIVNKDVYKKRYGLL</sequence>
<keyword evidence="9" id="KW-0539">Nucleus</keyword>
<feature type="domain" description="Rrn7/TAF1B N-terminal cyclin" evidence="10">
    <location>
        <begin position="72"/>
        <end position="229"/>
    </location>
</feature>
<dbReference type="GO" id="GO:0070860">
    <property type="term" value="C:RNA polymerase I core factor complex"/>
    <property type="evidence" value="ECO:0007669"/>
    <property type="project" value="InterPro"/>
</dbReference>
<keyword evidence="7" id="KW-0238">DNA-binding</keyword>
<dbReference type="AlphaFoldDB" id="A0A9P6XIU6"/>
<keyword evidence="6" id="KW-0805">Transcription regulation</keyword>
<proteinExistence type="inferred from homology"/>
<dbReference type="Pfam" id="PF20644">
    <property type="entry name" value="Rrn7_cyclin_N"/>
    <property type="match status" value="1"/>
</dbReference>
<keyword evidence="13" id="KW-1185">Reference proteome</keyword>
<comment type="subcellular location">
    <subcellularLocation>
        <location evidence="1">Nucleus</location>
        <location evidence="1">Nucleolus</location>
    </subcellularLocation>
</comment>
<dbReference type="OrthoDB" id="428577at2759"/>
<dbReference type="Proteomes" id="UP000716291">
    <property type="component" value="Unassembled WGS sequence"/>
</dbReference>
<keyword evidence="3" id="KW-0479">Metal-binding</keyword>
<evidence type="ECO:0000256" key="8">
    <source>
        <dbReference type="ARBA" id="ARBA00023163"/>
    </source>
</evidence>
<evidence type="ECO:0000256" key="2">
    <source>
        <dbReference type="ARBA" id="ARBA00006899"/>
    </source>
</evidence>
<dbReference type="PANTHER" id="PTHR31576">
    <property type="entry name" value="TATA BOX-BINDING PROTEIN-ASSOCIATED FACTOR RNA POLYMERASE I SUBUNIT B"/>
    <property type="match status" value="1"/>
</dbReference>
<evidence type="ECO:0000313" key="13">
    <source>
        <dbReference type="Proteomes" id="UP000716291"/>
    </source>
</evidence>
<evidence type="ECO:0000256" key="1">
    <source>
        <dbReference type="ARBA" id="ARBA00004604"/>
    </source>
</evidence>
<keyword evidence="4" id="KW-0863">Zinc-finger</keyword>
<keyword evidence="5" id="KW-0862">Zinc</keyword>
<dbReference type="GO" id="GO:0008270">
    <property type="term" value="F:zinc ion binding"/>
    <property type="evidence" value="ECO:0007669"/>
    <property type="project" value="UniProtKB-KW"/>
</dbReference>
<evidence type="ECO:0000256" key="7">
    <source>
        <dbReference type="ARBA" id="ARBA00023125"/>
    </source>
</evidence>
<evidence type="ECO:0000259" key="10">
    <source>
        <dbReference type="Pfam" id="PF20644"/>
    </source>
</evidence>
<name>A0A9P6XIU6_RHIOR</name>
<dbReference type="PANTHER" id="PTHR31576:SF2">
    <property type="entry name" value="TATA BOX-BINDING PROTEIN-ASSOCIATED FACTOR RNA POLYMERASE I SUBUNIT B"/>
    <property type="match status" value="1"/>
</dbReference>
<feature type="domain" description="Rrn7/TAF1B C-terminal cyclin" evidence="11">
    <location>
        <begin position="247"/>
        <end position="400"/>
    </location>
</feature>
<dbReference type="EMBL" id="JAANQT010000095">
    <property type="protein sequence ID" value="KAG1314668.1"/>
    <property type="molecule type" value="Genomic_DNA"/>
</dbReference>
<comment type="similarity">
    <text evidence="2">Belongs to the RRN7/TAF1B family.</text>
</comment>
<evidence type="ECO:0000256" key="6">
    <source>
        <dbReference type="ARBA" id="ARBA00023015"/>
    </source>
</evidence>
<comment type="caution">
    <text evidence="12">The sequence shown here is derived from an EMBL/GenBank/DDBJ whole genome shotgun (WGS) entry which is preliminary data.</text>
</comment>
<evidence type="ECO:0000256" key="5">
    <source>
        <dbReference type="ARBA" id="ARBA00022833"/>
    </source>
</evidence>
<dbReference type="Pfam" id="PF20645">
    <property type="entry name" value="Rrn7_cyclin_C"/>
    <property type="match status" value="1"/>
</dbReference>
<evidence type="ECO:0000259" key="11">
    <source>
        <dbReference type="Pfam" id="PF20645"/>
    </source>
</evidence>
<protein>
    <recommendedName>
        <fullName evidence="14">RRN7-type domain-containing protein</fullName>
    </recommendedName>
</protein>
<reference evidence="12" key="1">
    <citation type="journal article" date="2020" name="Microb. Genom.">
        <title>Genetic diversity of clinical and environmental Mucorales isolates obtained from an investigation of mucormycosis cases among solid organ transplant recipients.</title>
        <authorList>
            <person name="Nguyen M.H."/>
            <person name="Kaul D."/>
            <person name="Muto C."/>
            <person name="Cheng S.J."/>
            <person name="Richter R.A."/>
            <person name="Bruno V.M."/>
            <person name="Liu G."/>
            <person name="Beyhan S."/>
            <person name="Sundermann A.J."/>
            <person name="Mounaud S."/>
            <person name="Pasculle A.W."/>
            <person name="Nierman W.C."/>
            <person name="Driscoll E."/>
            <person name="Cumbie R."/>
            <person name="Clancy C.J."/>
            <person name="Dupont C.L."/>
        </authorList>
    </citation>
    <scope>NUCLEOTIDE SEQUENCE</scope>
    <source>
        <strain evidence="12">GL11</strain>
    </source>
</reference>
<evidence type="ECO:0000256" key="4">
    <source>
        <dbReference type="ARBA" id="ARBA00022771"/>
    </source>
</evidence>
<organism evidence="12 13">
    <name type="scientific">Rhizopus oryzae</name>
    <name type="common">Mucormycosis agent</name>
    <name type="synonym">Rhizopus arrhizus var. delemar</name>
    <dbReference type="NCBI Taxonomy" id="64495"/>
    <lineage>
        <taxon>Eukaryota</taxon>
        <taxon>Fungi</taxon>
        <taxon>Fungi incertae sedis</taxon>
        <taxon>Mucoromycota</taxon>
        <taxon>Mucoromycotina</taxon>
        <taxon>Mucoromycetes</taxon>
        <taxon>Mucorales</taxon>
        <taxon>Mucorineae</taxon>
        <taxon>Rhizopodaceae</taxon>
        <taxon>Rhizopus</taxon>
    </lineage>
</organism>
<dbReference type="InterPro" id="IPR048540">
    <property type="entry name" value="Rrn7_cyclin_N"/>
</dbReference>
<dbReference type="InterPro" id="IPR048538">
    <property type="entry name" value="Rrn7_cyclin_C"/>
</dbReference>
<evidence type="ECO:0000313" key="12">
    <source>
        <dbReference type="EMBL" id="KAG1314668.1"/>
    </source>
</evidence>
<dbReference type="GO" id="GO:0042790">
    <property type="term" value="P:nucleolar large rRNA transcription by RNA polymerase I"/>
    <property type="evidence" value="ECO:0007669"/>
    <property type="project" value="TreeGrafter"/>
</dbReference>
<evidence type="ECO:0008006" key="14">
    <source>
        <dbReference type="Google" id="ProtNLM"/>
    </source>
</evidence>
<gene>
    <name evidence="12" type="ORF">G6F64_001287</name>
</gene>
<accession>A0A9P6XIU6</accession>
<dbReference type="InterPro" id="IPR033599">
    <property type="entry name" value="TAF1B/Rrn7"/>
</dbReference>
<evidence type="ECO:0000256" key="3">
    <source>
        <dbReference type="ARBA" id="ARBA00022723"/>
    </source>
</evidence>
<evidence type="ECO:0000256" key="9">
    <source>
        <dbReference type="ARBA" id="ARBA00023242"/>
    </source>
</evidence>